<evidence type="ECO:0000313" key="2">
    <source>
        <dbReference type="EMBL" id="CAF1764603.1"/>
    </source>
</evidence>
<dbReference type="Proteomes" id="UP001295469">
    <property type="component" value="Chromosome C09"/>
</dbReference>
<accession>A0A816J0D2</accession>
<proteinExistence type="predicted"/>
<organism evidence="2">
    <name type="scientific">Brassica napus</name>
    <name type="common">Rape</name>
    <dbReference type="NCBI Taxonomy" id="3708"/>
    <lineage>
        <taxon>Eukaryota</taxon>
        <taxon>Viridiplantae</taxon>
        <taxon>Streptophyta</taxon>
        <taxon>Embryophyta</taxon>
        <taxon>Tracheophyta</taxon>
        <taxon>Spermatophyta</taxon>
        <taxon>Magnoliopsida</taxon>
        <taxon>eudicotyledons</taxon>
        <taxon>Gunneridae</taxon>
        <taxon>Pentapetalae</taxon>
        <taxon>rosids</taxon>
        <taxon>malvids</taxon>
        <taxon>Brassicales</taxon>
        <taxon>Brassicaceae</taxon>
        <taxon>Brassiceae</taxon>
        <taxon>Brassica</taxon>
    </lineage>
</organism>
<keyword evidence="1" id="KW-1133">Transmembrane helix</keyword>
<evidence type="ECO:0000256" key="1">
    <source>
        <dbReference type="SAM" id="Phobius"/>
    </source>
</evidence>
<reference evidence="2" key="1">
    <citation type="submission" date="2021-01" db="EMBL/GenBank/DDBJ databases">
        <authorList>
            <consortium name="Genoscope - CEA"/>
            <person name="William W."/>
        </authorList>
    </citation>
    <scope>NUCLEOTIDE SEQUENCE</scope>
</reference>
<dbReference type="EMBL" id="HG994373">
    <property type="protein sequence ID" value="CAF1764603.1"/>
    <property type="molecule type" value="Genomic_DNA"/>
</dbReference>
<name>A0A816J0D2_BRANA</name>
<gene>
    <name evidence="2" type="ORF">DARMORV10_C09P48050.1</name>
</gene>
<dbReference type="AlphaFoldDB" id="A0A816J0D2"/>
<sequence>MSGKLTFKLQPIFKISLTYKRFRFWSSSPDIWGKARVCRFLIVTQPTQSGVSNRRPCSFEHFRLVRFFPIPSATLLSISPRQIFRLILYIYKIFKLLYNIFMVTMFLIYICSHGVRKGE</sequence>
<feature type="transmembrane region" description="Helical" evidence="1">
    <location>
        <begin position="96"/>
        <end position="115"/>
    </location>
</feature>
<keyword evidence="1" id="KW-0812">Transmembrane</keyword>
<protein>
    <submittedName>
        <fullName evidence="2">(rape) hypothetical protein</fullName>
    </submittedName>
</protein>
<keyword evidence="1" id="KW-0472">Membrane</keyword>